<reference evidence="2" key="1">
    <citation type="submission" date="2015-11" db="EMBL/GenBank/DDBJ databases">
        <title>De novo transcriptome assembly of four potential Pierce s Disease insect vectors from Arizona vineyards.</title>
        <authorList>
            <person name="Tassone E.E."/>
        </authorList>
    </citation>
    <scope>NUCLEOTIDE SEQUENCE</scope>
</reference>
<gene>
    <name evidence="2" type="ORF">g.50948</name>
</gene>
<name>A0A1B6KXQ7_9HEMI</name>
<protein>
    <submittedName>
        <fullName evidence="2">Uncharacterized protein</fullName>
    </submittedName>
</protein>
<evidence type="ECO:0000256" key="1">
    <source>
        <dbReference type="SAM" id="MobiDB-lite"/>
    </source>
</evidence>
<organism evidence="2">
    <name type="scientific">Graphocephala atropunctata</name>
    <dbReference type="NCBI Taxonomy" id="36148"/>
    <lineage>
        <taxon>Eukaryota</taxon>
        <taxon>Metazoa</taxon>
        <taxon>Ecdysozoa</taxon>
        <taxon>Arthropoda</taxon>
        <taxon>Hexapoda</taxon>
        <taxon>Insecta</taxon>
        <taxon>Pterygota</taxon>
        <taxon>Neoptera</taxon>
        <taxon>Paraneoptera</taxon>
        <taxon>Hemiptera</taxon>
        <taxon>Auchenorrhyncha</taxon>
        <taxon>Membracoidea</taxon>
        <taxon>Cicadellidae</taxon>
        <taxon>Cicadellinae</taxon>
        <taxon>Cicadellini</taxon>
        <taxon>Graphocephala</taxon>
    </lineage>
</organism>
<sequence length="105" mass="11165">MYMRSIYTLHVVYTYGQTMVGGDSSSHWRGRGGRSDPEASGAAHNSSVVVQGRSGTCQNRVAEIDGGGPAITRAPRSKVFIVLSRAWLMRGVSAVALHKDASISA</sequence>
<dbReference type="AlphaFoldDB" id="A0A1B6KXQ7"/>
<proteinExistence type="predicted"/>
<dbReference type="EMBL" id="GEBQ01023943">
    <property type="protein sequence ID" value="JAT16034.1"/>
    <property type="molecule type" value="Transcribed_RNA"/>
</dbReference>
<evidence type="ECO:0000313" key="2">
    <source>
        <dbReference type="EMBL" id="JAT16034.1"/>
    </source>
</evidence>
<feature type="region of interest" description="Disordered" evidence="1">
    <location>
        <begin position="24"/>
        <end position="49"/>
    </location>
</feature>
<accession>A0A1B6KXQ7</accession>